<proteinExistence type="predicted"/>
<dbReference type="Proteomes" id="UP000545490">
    <property type="component" value="Unassembled WGS sequence"/>
</dbReference>
<gene>
    <name evidence="1" type="ORF">GGQ65_005435</name>
</gene>
<name>A0A7W6BFK0_9HYPH</name>
<protein>
    <submittedName>
        <fullName evidence="1">Uncharacterized protein</fullName>
    </submittedName>
</protein>
<comment type="caution">
    <text evidence="1">The sequence shown here is derived from an EMBL/GenBank/DDBJ whole genome shotgun (WGS) entry which is preliminary data.</text>
</comment>
<sequence length="226" mass="25285">MLCVVRSSTAMSCPTIDVSSGRGCHSGLIYQFFCDVIAPDLRAPKDAHERLRFMIGGGTASKAPLRPIISFSASGHPRCYRHGREASPRIFHKNGRLLEVADVFLPGKRPTNVIVRRHLHAIILWGLEPYLGQATVSLPRVAAKPARHHLVGGKMVSPPAGGLSHSRLSCRMSERFFSCWMYSLEISWRRPPTHWAPDCLSGWRSLIFSEFRRVFHFSVGFVGHSK</sequence>
<evidence type="ECO:0000313" key="1">
    <source>
        <dbReference type="EMBL" id="MBB3918104.1"/>
    </source>
</evidence>
<dbReference type="EMBL" id="JACIDG010000016">
    <property type="protein sequence ID" value="MBB3918104.1"/>
    <property type="molecule type" value="Genomic_DNA"/>
</dbReference>
<accession>A0A7W6BFK0</accession>
<reference evidence="1 2" key="1">
    <citation type="submission" date="2020-08" db="EMBL/GenBank/DDBJ databases">
        <title>Genomic Encyclopedia of Type Strains, Phase IV (KMG-IV): sequencing the most valuable type-strain genomes for metagenomic binning, comparative biology and taxonomic classification.</title>
        <authorList>
            <person name="Goeker M."/>
        </authorList>
    </citation>
    <scope>NUCLEOTIDE SEQUENCE [LARGE SCALE GENOMIC DNA]</scope>
    <source>
        <strain evidence="1 2">DSM 19331</strain>
    </source>
</reference>
<dbReference type="AlphaFoldDB" id="A0A7W6BFK0"/>
<organism evidence="1 2">
    <name type="scientific">Rhizobium fabae</name>
    <dbReference type="NCBI Taxonomy" id="573179"/>
    <lineage>
        <taxon>Bacteria</taxon>
        <taxon>Pseudomonadati</taxon>
        <taxon>Pseudomonadota</taxon>
        <taxon>Alphaproteobacteria</taxon>
        <taxon>Hyphomicrobiales</taxon>
        <taxon>Rhizobiaceae</taxon>
        <taxon>Rhizobium/Agrobacterium group</taxon>
        <taxon>Rhizobium</taxon>
    </lineage>
</organism>
<evidence type="ECO:0000313" key="2">
    <source>
        <dbReference type="Proteomes" id="UP000545490"/>
    </source>
</evidence>